<dbReference type="AlphaFoldDB" id="A0A8J4FMI7"/>
<evidence type="ECO:0000256" key="1">
    <source>
        <dbReference type="SAM" id="MobiDB-lite"/>
    </source>
</evidence>
<feature type="compositionally biased region" description="Low complexity" evidence="1">
    <location>
        <begin position="24"/>
        <end position="49"/>
    </location>
</feature>
<dbReference type="GO" id="GO:0003723">
    <property type="term" value="F:RNA binding"/>
    <property type="evidence" value="ECO:0007669"/>
    <property type="project" value="TreeGrafter"/>
</dbReference>
<dbReference type="PANTHER" id="PTHR21228">
    <property type="entry name" value="FAST LEU-RICH DOMAIN-CONTAINING"/>
    <property type="match status" value="1"/>
</dbReference>
<feature type="non-terminal residue" evidence="3">
    <location>
        <position position="534"/>
    </location>
</feature>
<dbReference type="OrthoDB" id="550033at2759"/>
<feature type="compositionally biased region" description="Basic and acidic residues" evidence="1">
    <location>
        <begin position="192"/>
        <end position="207"/>
    </location>
</feature>
<comment type="caution">
    <text evidence="3">The sequence shown here is derived from an EMBL/GenBank/DDBJ whole genome shotgun (WGS) entry which is preliminary data.</text>
</comment>
<sequence>MLRSGYSIPSFCIAERRRVCHEQSPSSRSRLAAAAAPPPGRHASASPGPQSSRTRHPISVDLPKTESITGDPSSHCHDNEHAGSSRGGNSSSEGGRRNRNSVVNGARSNSLSGRNKRARSIGVSGGGGVIVVEEEEEEVAKSGAGGSGSVEEDGILRATGRTRGGPRNGYVASSSTSTRTSTRTSSSSRCRNSQEGDRPNDTLDSGRHRGSGAWRRDRGRAVIVAPPQAPTPGAGSTALARRINRTILEAGRSRLSYEDILQIVESQGTHFSAVNVATALHRLGSCGLQPGSWEAKRVLTDPRFGHLLETLADQHLTSFSGFEVANCLWALAKLGYQHPHKGAGEGCSGSGGEEREGGSGRGGVKSRSSSSTRGGGMHVLQGLSVRMGFVLGELSSTTVSKTLWALGRLGHHPGERLLRGLTNRMLEVLADASSQDISNSLLGLAKLKWSPGRAVLDQVAHGSLPKIIAESNAQELANTLWSMSHLNYSNDQLQAAIFHQALERLATFNPQNISNLVWAAATLGLGPVLGADHN</sequence>
<evidence type="ECO:0000313" key="3">
    <source>
        <dbReference type="EMBL" id="GIL80039.1"/>
    </source>
</evidence>
<evidence type="ECO:0000313" key="4">
    <source>
        <dbReference type="Proteomes" id="UP000747110"/>
    </source>
</evidence>
<dbReference type="InterPro" id="IPR058917">
    <property type="entry name" value="RESC6_dom"/>
</dbReference>
<dbReference type="Pfam" id="PF26188">
    <property type="entry name" value="RESC6"/>
    <property type="match status" value="1"/>
</dbReference>
<proteinExistence type="predicted"/>
<keyword evidence="4" id="KW-1185">Reference proteome</keyword>
<reference evidence="3" key="1">
    <citation type="journal article" date="2021" name="Proc. Natl. Acad. Sci. U.S.A.">
        <title>Three genomes in the algal genus Volvox reveal the fate of a haploid sex-determining region after a transition to homothallism.</title>
        <authorList>
            <person name="Yamamoto K."/>
            <person name="Hamaji T."/>
            <person name="Kawai-Toyooka H."/>
            <person name="Matsuzaki R."/>
            <person name="Takahashi F."/>
            <person name="Nishimura Y."/>
            <person name="Kawachi M."/>
            <person name="Noguchi H."/>
            <person name="Minakuchi Y."/>
            <person name="Umen J.G."/>
            <person name="Toyoda A."/>
            <person name="Nozaki H."/>
        </authorList>
    </citation>
    <scope>NUCLEOTIDE SEQUENCE</scope>
    <source>
        <strain evidence="3">NIES-3786</strain>
    </source>
</reference>
<evidence type="ECO:0000259" key="2">
    <source>
        <dbReference type="Pfam" id="PF26188"/>
    </source>
</evidence>
<dbReference type="Proteomes" id="UP000747110">
    <property type="component" value="Unassembled WGS sequence"/>
</dbReference>
<dbReference type="GO" id="GO:0044528">
    <property type="term" value="P:regulation of mitochondrial mRNA stability"/>
    <property type="evidence" value="ECO:0007669"/>
    <property type="project" value="TreeGrafter"/>
</dbReference>
<name>A0A8J4FMI7_9CHLO</name>
<feature type="compositionally biased region" description="Low complexity" evidence="1">
    <location>
        <begin position="173"/>
        <end position="189"/>
    </location>
</feature>
<feature type="region of interest" description="Disordered" evidence="1">
    <location>
        <begin position="19"/>
        <end position="124"/>
    </location>
</feature>
<dbReference type="GO" id="GO:0005759">
    <property type="term" value="C:mitochondrial matrix"/>
    <property type="evidence" value="ECO:0007669"/>
    <property type="project" value="TreeGrafter"/>
</dbReference>
<feature type="region of interest" description="Disordered" evidence="1">
    <location>
        <begin position="342"/>
        <end position="376"/>
    </location>
</feature>
<feature type="domain" description="RNA-editing substrate-binding complex 6 protein" evidence="2">
    <location>
        <begin position="380"/>
        <end position="523"/>
    </location>
</feature>
<dbReference type="GO" id="GO:0000963">
    <property type="term" value="P:mitochondrial RNA processing"/>
    <property type="evidence" value="ECO:0007669"/>
    <property type="project" value="TreeGrafter"/>
</dbReference>
<dbReference type="GO" id="GO:0035770">
    <property type="term" value="C:ribonucleoprotein granule"/>
    <property type="evidence" value="ECO:0007669"/>
    <property type="project" value="TreeGrafter"/>
</dbReference>
<feature type="region of interest" description="Disordered" evidence="1">
    <location>
        <begin position="136"/>
        <end position="219"/>
    </location>
</feature>
<dbReference type="PANTHER" id="PTHR21228:SF40">
    <property type="entry name" value="LD45607P"/>
    <property type="match status" value="1"/>
</dbReference>
<feature type="compositionally biased region" description="Basic and acidic residues" evidence="1">
    <location>
        <begin position="74"/>
        <end position="83"/>
    </location>
</feature>
<protein>
    <recommendedName>
        <fullName evidence="2">RNA-editing substrate-binding complex 6 protein domain-containing protein</fullName>
    </recommendedName>
</protein>
<accession>A0A8J4FMI7</accession>
<organism evidence="3 4">
    <name type="scientific">Volvox reticuliferus</name>
    <dbReference type="NCBI Taxonomy" id="1737510"/>
    <lineage>
        <taxon>Eukaryota</taxon>
        <taxon>Viridiplantae</taxon>
        <taxon>Chlorophyta</taxon>
        <taxon>core chlorophytes</taxon>
        <taxon>Chlorophyceae</taxon>
        <taxon>CS clade</taxon>
        <taxon>Chlamydomonadales</taxon>
        <taxon>Volvocaceae</taxon>
        <taxon>Volvox</taxon>
    </lineage>
</organism>
<dbReference type="InterPro" id="IPR050870">
    <property type="entry name" value="FAST_kinase"/>
</dbReference>
<gene>
    <name evidence="3" type="ORF">Vretifemale_9244</name>
</gene>
<dbReference type="EMBL" id="BNCP01000017">
    <property type="protein sequence ID" value="GIL80039.1"/>
    <property type="molecule type" value="Genomic_DNA"/>
</dbReference>
<feature type="compositionally biased region" description="Polar residues" evidence="1">
    <location>
        <begin position="102"/>
        <end position="113"/>
    </location>
</feature>